<dbReference type="EMBL" id="JARMDB010000001">
    <property type="protein sequence ID" value="MED1564403.1"/>
    <property type="molecule type" value="Genomic_DNA"/>
</dbReference>
<keyword evidence="1" id="KW-1133">Transmembrane helix</keyword>
<evidence type="ECO:0008006" key="4">
    <source>
        <dbReference type="Google" id="ProtNLM"/>
    </source>
</evidence>
<protein>
    <recommendedName>
        <fullName evidence="4">Holin</fullName>
    </recommendedName>
</protein>
<feature type="transmembrane region" description="Helical" evidence="1">
    <location>
        <begin position="12"/>
        <end position="33"/>
    </location>
</feature>
<keyword evidence="1" id="KW-0812">Transmembrane</keyword>
<keyword evidence="3" id="KW-1185">Reference proteome</keyword>
<sequence length="55" mass="6247">MNPALIESPLSLTMVSVFFVVFGGGLALIDFIVQIIDKIEQLEKENEQLRKEKRV</sequence>
<evidence type="ECO:0000313" key="2">
    <source>
        <dbReference type="EMBL" id="MED1564403.1"/>
    </source>
</evidence>
<dbReference type="RefSeq" id="WP_327911444.1">
    <property type="nucleotide sequence ID" value="NZ_JARLYP010000054.1"/>
</dbReference>
<evidence type="ECO:0000256" key="1">
    <source>
        <dbReference type="SAM" id="Phobius"/>
    </source>
</evidence>
<keyword evidence="1" id="KW-0472">Membrane</keyword>
<organism evidence="2 3">
    <name type="scientific">Bacillus paramycoides</name>
    <dbReference type="NCBI Taxonomy" id="2026194"/>
    <lineage>
        <taxon>Bacteria</taxon>
        <taxon>Bacillati</taxon>
        <taxon>Bacillota</taxon>
        <taxon>Bacilli</taxon>
        <taxon>Bacillales</taxon>
        <taxon>Bacillaceae</taxon>
        <taxon>Bacillus</taxon>
        <taxon>Bacillus cereus group</taxon>
    </lineage>
</organism>
<reference evidence="2 3" key="1">
    <citation type="submission" date="2023-03" db="EMBL/GenBank/DDBJ databases">
        <title>Bacillus Genome Sequencing.</title>
        <authorList>
            <person name="Dunlap C."/>
        </authorList>
    </citation>
    <scope>NUCLEOTIDE SEQUENCE [LARGE SCALE GENOMIC DNA]</scope>
    <source>
        <strain evidence="2 3">B-615</strain>
    </source>
</reference>
<name>A0ABU6MNG3_9BACI</name>
<proteinExistence type="predicted"/>
<dbReference type="Proteomes" id="UP001309448">
    <property type="component" value="Unassembled WGS sequence"/>
</dbReference>
<comment type="caution">
    <text evidence="2">The sequence shown here is derived from an EMBL/GenBank/DDBJ whole genome shotgun (WGS) entry which is preliminary data.</text>
</comment>
<accession>A0ABU6MNG3</accession>
<evidence type="ECO:0000313" key="3">
    <source>
        <dbReference type="Proteomes" id="UP001309448"/>
    </source>
</evidence>
<gene>
    <name evidence="2" type="ORF">P4U88_00265</name>
</gene>